<evidence type="ECO:0000256" key="1">
    <source>
        <dbReference type="ARBA" id="ARBA00022714"/>
    </source>
</evidence>
<dbReference type="GO" id="GO:0016020">
    <property type="term" value="C:membrane"/>
    <property type="evidence" value="ECO:0007669"/>
    <property type="project" value="InterPro"/>
</dbReference>
<keyword evidence="1" id="KW-0001">2Fe-2S</keyword>
<keyword evidence="5" id="KW-1015">Disulfide bond</keyword>
<organism evidence="7 8">
    <name type="scientific">Paenibacillus paeoniae</name>
    <dbReference type="NCBI Taxonomy" id="2292705"/>
    <lineage>
        <taxon>Bacteria</taxon>
        <taxon>Bacillati</taxon>
        <taxon>Bacillota</taxon>
        <taxon>Bacilli</taxon>
        <taxon>Bacillales</taxon>
        <taxon>Paenibacillaceae</taxon>
        <taxon>Paenibacillus</taxon>
    </lineage>
</organism>
<evidence type="ECO:0000256" key="4">
    <source>
        <dbReference type="ARBA" id="ARBA00023014"/>
    </source>
</evidence>
<dbReference type="Gene3D" id="3.30.9.10">
    <property type="entry name" value="D-Amino Acid Oxidase, subunit A, domain 2"/>
    <property type="match status" value="1"/>
</dbReference>
<gene>
    <name evidence="7" type="ORF">DX130_17810</name>
</gene>
<dbReference type="CDD" id="cd03477">
    <property type="entry name" value="Rieske_YhfW_C"/>
    <property type="match status" value="1"/>
</dbReference>
<reference evidence="7 8" key="1">
    <citation type="submission" date="2018-08" db="EMBL/GenBank/DDBJ databases">
        <title>Paenibacillus sp. M4BSY-1, whole genome shotgun sequence.</title>
        <authorList>
            <person name="Tuo L."/>
        </authorList>
    </citation>
    <scope>NUCLEOTIDE SEQUENCE [LARGE SCALE GENOMIC DNA]</scope>
    <source>
        <strain evidence="7 8">M4BSY-1</strain>
    </source>
</reference>
<dbReference type="GO" id="GO:0016705">
    <property type="term" value="F:oxidoreductase activity, acting on paired donors, with incorporation or reduction of molecular oxygen"/>
    <property type="evidence" value="ECO:0007669"/>
    <property type="project" value="UniProtKB-ARBA"/>
</dbReference>
<dbReference type="FunFam" id="2.102.10.10:FF:000014">
    <property type="entry name" value="Oxidoreductase, FAD dependent"/>
    <property type="match status" value="1"/>
</dbReference>
<dbReference type="GO" id="GO:0046872">
    <property type="term" value="F:metal ion binding"/>
    <property type="evidence" value="ECO:0007669"/>
    <property type="project" value="UniProtKB-KW"/>
</dbReference>
<dbReference type="OrthoDB" id="9767869at2"/>
<evidence type="ECO:0000256" key="2">
    <source>
        <dbReference type="ARBA" id="ARBA00022723"/>
    </source>
</evidence>
<evidence type="ECO:0000256" key="5">
    <source>
        <dbReference type="ARBA" id="ARBA00023157"/>
    </source>
</evidence>
<dbReference type="GO" id="GO:0004497">
    <property type="term" value="F:monooxygenase activity"/>
    <property type="evidence" value="ECO:0007669"/>
    <property type="project" value="UniProtKB-ARBA"/>
</dbReference>
<dbReference type="PANTHER" id="PTHR13847">
    <property type="entry name" value="SARCOSINE DEHYDROGENASE-RELATED"/>
    <property type="match status" value="1"/>
</dbReference>
<evidence type="ECO:0000256" key="3">
    <source>
        <dbReference type="ARBA" id="ARBA00023004"/>
    </source>
</evidence>
<accession>A0A371PFU9</accession>
<dbReference type="RefSeq" id="WP_116047653.1">
    <property type="nucleotide sequence ID" value="NZ_QUBQ01000003.1"/>
</dbReference>
<dbReference type="InterPro" id="IPR036188">
    <property type="entry name" value="FAD/NAD-bd_sf"/>
</dbReference>
<sequence length="515" mass="57231">MAKLPPLPTYPESYWLQSLNGLPAYTKLQHDTEADVAVIGGGISGITTAYLLAKEGLSVILLEAGKLLHGTTGHTTAKITAQHDLIYDELINQEGIEKASLYFQANQDALRFIERTVNQHAIDCSLLRQDAYVFTNSEDYIRKLEKEMTAYESIGIPAAYVDHIPLTSISSRAAIRMDDQAQFHPLRYLESLVRQITEAGGHLYEGTTAIDIEKGQLPTVRTADGHAVTCKHVAICSHFPFYDGFGFFFARMHAERSYALGVKSNIDYPGGMYISAEDPKRSIRSATAEDGSPLLIIGGQKHKTGQGICTINHYEALQEYAANQFKTEEILYRWSAQDLVTGDKLPYIGRITDADSKSNIYIATGYQKWGMTTGTAAAMIISDLIQEKENRYEELFSPSRSLSVKTLKNLVVDNFDVAKHLISGKLEMVHRKPDDLEPDEGAAVTLHGRRAGAYRDKEGKLYIVDTTCTHMGCEVEWNNGDRTWDCPCHGSRFSITGEVMEGPAERPLPLLSEQH</sequence>
<dbReference type="Pfam" id="PF00355">
    <property type="entry name" value="Rieske"/>
    <property type="match status" value="1"/>
</dbReference>
<keyword evidence="3" id="KW-0408">Iron</keyword>
<dbReference type="Gene3D" id="3.50.50.60">
    <property type="entry name" value="FAD/NAD(P)-binding domain"/>
    <property type="match status" value="1"/>
</dbReference>
<name>A0A371PFU9_9BACL</name>
<evidence type="ECO:0000313" key="8">
    <source>
        <dbReference type="Proteomes" id="UP000261905"/>
    </source>
</evidence>
<dbReference type="Gene3D" id="2.102.10.10">
    <property type="entry name" value="Rieske [2Fe-2S] iron-sulphur domain"/>
    <property type="match status" value="1"/>
</dbReference>
<dbReference type="EMBL" id="QUBQ01000003">
    <property type="protein sequence ID" value="REK74378.1"/>
    <property type="molecule type" value="Genomic_DNA"/>
</dbReference>
<dbReference type="SUPFAM" id="SSF50022">
    <property type="entry name" value="ISP domain"/>
    <property type="match status" value="1"/>
</dbReference>
<dbReference type="AlphaFoldDB" id="A0A371PFU9"/>
<dbReference type="InterPro" id="IPR006076">
    <property type="entry name" value="FAD-dep_OxRdtase"/>
</dbReference>
<dbReference type="InterPro" id="IPR036922">
    <property type="entry name" value="Rieske_2Fe-2S_sf"/>
</dbReference>
<keyword evidence="4" id="KW-0411">Iron-sulfur</keyword>
<dbReference type="InterPro" id="IPR038010">
    <property type="entry name" value="YhfW_C"/>
</dbReference>
<dbReference type="GO" id="GO:0005737">
    <property type="term" value="C:cytoplasm"/>
    <property type="evidence" value="ECO:0007669"/>
    <property type="project" value="TreeGrafter"/>
</dbReference>
<feature type="domain" description="Rieske" evidence="6">
    <location>
        <begin position="428"/>
        <end position="515"/>
    </location>
</feature>
<keyword evidence="8" id="KW-1185">Reference proteome</keyword>
<dbReference type="GO" id="GO:0051537">
    <property type="term" value="F:2 iron, 2 sulfur cluster binding"/>
    <property type="evidence" value="ECO:0007669"/>
    <property type="project" value="UniProtKB-KW"/>
</dbReference>
<evidence type="ECO:0000259" key="6">
    <source>
        <dbReference type="PROSITE" id="PS51296"/>
    </source>
</evidence>
<dbReference type="InterPro" id="IPR017941">
    <property type="entry name" value="Rieske_2Fe-2S"/>
</dbReference>
<protein>
    <submittedName>
        <fullName evidence="7">FAD-dependent oxidoreductase</fullName>
    </submittedName>
</protein>
<dbReference type="PRINTS" id="PR00162">
    <property type="entry name" value="RIESKE"/>
</dbReference>
<dbReference type="PANTHER" id="PTHR13847:SF274">
    <property type="entry name" value="RIESKE 2FE-2S IRON-SULFUR PROTEIN YHFW-RELATED"/>
    <property type="match status" value="1"/>
</dbReference>
<dbReference type="Proteomes" id="UP000261905">
    <property type="component" value="Unassembled WGS sequence"/>
</dbReference>
<keyword evidence="2" id="KW-0479">Metal-binding</keyword>
<dbReference type="PROSITE" id="PS51296">
    <property type="entry name" value="RIESKE"/>
    <property type="match status" value="1"/>
</dbReference>
<dbReference type="InterPro" id="IPR005805">
    <property type="entry name" value="Rieske_Fe-S_prot_C"/>
</dbReference>
<dbReference type="Pfam" id="PF01266">
    <property type="entry name" value="DAO"/>
    <property type="match status" value="1"/>
</dbReference>
<comment type="caution">
    <text evidence="7">The sequence shown here is derived from an EMBL/GenBank/DDBJ whole genome shotgun (WGS) entry which is preliminary data.</text>
</comment>
<evidence type="ECO:0000313" key="7">
    <source>
        <dbReference type="EMBL" id="REK74378.1"/>
    </source>
</evidence>
<dbReference type="SUPFAM" id="SSF51971">
    <property type="entry name" value="Nucleotide-binding domain"/>
    <property type="match status" value="1"/>
</dbReference>
<proteinExistence type="predicted"/>